<evidence type="ECO:0000313" key="5">
    <source>
        <dbReference type="EMBL" id="SLN55149.1"/>
    </source>
</evidence>
<dbReference type="OrthoDB" id="9786046at2"/>
<accession>A0A1Y5T6P0</accession>
<dbReference type="UniPathway" id="UPA00223">
    <property type="reaction ID" value="UER00717"/>
</dbReference>
<evidence type="ECO:0000256" key="2">
    <source>
        <dbReference type="ARBA" id="ARBA00010566"/>
    </source>
</evidence>
<evidence type="ECO:0000256" key="1">
    <source>
        <dbReference type="ARBA" id="ARBA00004751"/>
    </source>
</evidence>
<dbReference type="InterPro" id="IPR016143">
    <property type="entry name" value="Citrate_synth-like_sm_a-sub"/>
</dbReference>
<dbReference type="PANTHER" id="PTHR11739">
    <property type="entry name" value="CITRATE SYNTHASE"/>
    <property type="match status" value="1"/>
</dbReference>
<dbReference type="InterPro" id="IPR002020">
    <property type="entry name" value="Citrate_synthase"/>
</dbReference>
<keyword evidence="4 5" id="KW-0808">Transferase</keyword>
<dbReference type="Proteomes" id="UP000193200">
    <property type="component" value="Unassembled WGS sequence"/>
</dbReference>
<gene>
    <name evidence="5" type="primary">citZ</name>
    <name evidence="5" type="ORF">OCH7691_02366</name>
</gene>
<dbReference type="GO" id="GO:0006099">
    <property type="term" value="P:tricarboxylic acid cycle"/>
    <property type="evidence" value="ECO:0007669"/>
    <property type="project" value="UniProtKB-UniPathway"/>
</dbReference>
<reference evidence="5 6" key="1">
    <citation type="submission" date="2017-03" db="EMBL/GenBank/DDBJ databases">
        <authorList>
            <person name="Afonso C.L."/>
            <person name="Miller P.J."/>
            <person name="Scott M.A."/>
            <person name="Spackman E."/>
            <person name="Goraichik I."/>
            <person name="Dimitrov K.M."/>
            <person name="Suarez D.L."/>
            <person name="Swayne D.E."/>
        </authorList>
    </citation>
    <scope>NUCLEOTIDE SEQUENCE [LARGE SCALE GENOMIC DNA]</scope>
    <source>
        <strain evidence="5 6">CECT 7691</strain>
    </source>
</reference>
<dbReference type="GO" id="GO:0036440">
    <property type="term" value="F:citrate synthase activity"/>
    <property type="evidence" value="ECO:0007669"/>
    <property type="project" value="UniProtKB-EC"/>
</dbReference>
<dbReference type="Pfam" id="PF00285">
    <property type="entry name" value="Citrate_synt"/>
    <property type="match status" value="1"/>
</dbReference>
<dbReference type="Gene3D" id="1.10.230.10">
    <property type="entry name" value="Cytochrome P450-Terp, domain 2"/>
    <property type="match status" value="1"/>
</dbReference>
<dbReference type="EC" id="2.3.3.16" evidence="3"/>
<evidence type="ECO:0000256" key="3">
    <source>
        <dbReference type="ARBA" id="ARBA00012972"/>
    </source>
</evidence>
<dbReference type="EMBL" id="FWFR01000002">
    <property type="protein sequence ID" value="SLN55149.1"/>
    <property type="molecule type" value="Genomic_DNA"/>
</dbReference>
<organism evidence="5 6">
    <name type="scientific">Oceanibacterium hippocampi</name>
    <dbReference type="NCBI Taxonomy" id="745714"/>
    <lineage>
        <taxon>Bacteria</taxon>
        <taxon>Pseudomonadati</taxon>
        <taxon>Pseudomonadota</taxon>
        <taxon>Alphaproteobacteria</taxon>
        <taxon>Sneathiellales</taxon>
        <taxon>Sneathiellaceae</taxon>
        <taxon>Oceanibacterium</taxon>
    </lineage>
</organism>
<keyword evidence="5" id="KW-0012">Acyltransferase</keyword>
<dbReference type="PRINTS" id="PR00143">
    <property type="entry name" value="CITRTSNTHASE"/>
</dbReference>
<dbReference type="CDD" id="cd06102">
    <property type="entry name" value="citrate_synt_like_2"/>
    <property type="match status" value="1"/>
</dbReference>
<dbReference type="RefSeq" id="WP_085883730.1">
    <property type="nucleotide sequence ID" value="NZ_FWFR01000002.1"/>
</dbReference>
<evidence type="ECO:0000313" key="6">
    <source>
        <dbReference type="Proteomes" id="UP000193200"/>
    </source>
</evidence>
<dbReference type="AlphaFoldDB" id="A0A1Y5T6P0"/>
<protein>
    <recommendedName>
        <fullName evidence="3">citrate synthase (unknown stereospecificity)</fullName>
        <ecNumber evidence="3">2.3.3.16</ecNumber>
    </recommendedName>
</protein>
<dbReference type="PANTHER" id="PTHR11739:SF4">
    <property type="entry name" value="CITRATE SYNTHASE, PEROXISOMAL"/>
    <property type="match status" value="1"/>
</dbReference>
<dbReference type="InParanoid" id="A0A1Y5T6P0"/>
<dbReference type="SUPFAM" id="SSF46955">
    <property type="entry name" value="Putative DNA-binding domain"/>
    <property type="match status" value="1"/>
</dbReference>
<dbReference type="InterPro" id="IPR016142">
    <property type="entry name" value="Citrate_synth-like_lrg_a-sub"/>
</dbReference>
<comment type="similarity">
    <text evidence="2">Belongs to the citrate synthase family.</text>
</comment>
<dbReference type="Gene3D" id="1.10.580.10">
    <property type="entry name" value="Citrate Synthase, domain 1"/>
    <property type="match status" value="2"/>
</dbReference>
<dbReference type="GO" id="GO:0005975">
    <property type="term" value="P:carbohydrate metabolic process"/>
    <property type="evidence" value="ECO:0007669"/>
    <property type="project" value="TreeGrafter"/>
</dbReference>
<dbReference type="InterPro" id="IPR036969">
    <property type="entry name" value="Citrate_synthase_sf"/>
</dbReference>
<name>A0A1Y5T6P0_9PROT</name>
<dbReference type="SUPFAM" id="SSF48256">
    <property type="entry name" value="Citrate synthase"/>
    <property type="match status" value="1"/>
</dbReference>
<evidence type="ECO:0000256" key="4">
    <source>
        <dbReference type="ARBA" id="ARBA00022679"/>
    </source>
</evidence>
<comment type="pathway">
    <text evidence="1">Carbohydrate metabolism; tricarboxylic acid cycle; isocitrate from oxaloacetate: step 1/2.</text>
</comment>
<keyword evidence="6" id="KW-1185">Reference proteome</keyword>
<dbReference type="GO" id="GO:0005829">
    <property type="term" value="C:cytosol"/>
    <property type="evidence" value="ECO:0007669"/>
    <property type="project" value="TreeGrafter"/>
</dbReference>
<sequence>MASETAIAGKSYLTAREAATELGVSRATLYAYVSRGMIRSEPAANSREKLYLATDVRALRARKSPRSAADVGAEALKFGPPVIRSSISLIEGGRLYYRGRDVAALAESASLESVAGLLWRTEARDPFALPAPALPILGGMASPGPARAQQLLAAVAAEDDRAFNLTAGGVAECGARIARTLAAAFAGTDRTDVMALHLQLARAWGIDDSGGRELIRAALVLVADHELNASAFTARCVASTGATPYAAVTAGLAALQGPRHGGQTAQVGALLGEVSDDVRGALLARIRRGETLPGFGHPLYPEGDPRAAKLIAMMRMRRPTFPTIAAGDEIATTVSELLDRRPNIDFALALMARELALPPGAGFAIFALGRSIGWIAHAQEQYDSGEMIRPRALYVGESPRHSGPADD</sequence>
<dbReference type="InterPro" id="IPR009061">
    <property type="entry name" value="DNA-bd_dom_put_sf"/>
</dbReference>
<proteinExistence type="inferred from homology"/>